<name>A0ABN1ANL3_9SPHN</name>
<evidence type="ECO:0000313" key="2">
    <source>
        <dbReference type="Proteomes" id="UP001500713"/>
    </source>
</evidence>
<proteinExistence type="predicted"/>
<comment type="caution">
    <text evidence="1">The sequence shown here is derived from an EMBL/GenBank/DDBJ whole genome shotgun (WGS) entry which is preliminary data.</text>
</comment>
<dbReference type="EMBL" id="BAAAEM010000003">
    <property type="protein sequence ID" value="GAA0480773.1"/>
    <property type="molecule type" value="Genomic_DNA"/>
</dbReference>
<organism evidence="1 2">
    <name type="scientific">Parasphingorhabdus litoris</name>
    <dbReference type="NCBI Taxonomy" id="394733"/>
    <lineage>
        <taxon>Bacteria</taxon>
        <taxon>Pseudomonadati</taxon>
        <taxon>Pseudomonadota</taxon>
        <taxon>Alphaproteobacteria</taxon>
        <taxon>Sphingomonadales</taxon>
        <taxon>Sphingomonadaceae</taxon>
        <taxon>Parasphingorhabdus</taxon>
    </lineage>
</organism>
<protein>
    <recommendedName>
        <fullName evidence="3">CHAT domain-containing protein</fullName>
    </recommendedName>
</protein>
<keyword evidence="2" id="KW-1185">Reference proteome</keyword>
<evidence type="ECO:0000313" key="1">
    <source>
        <dbReference type="EMBL" id="GAA0480773.1"/>
    </source>
</evidence>
<gene>
    <name evidence="1" type="ORF">GCM10009096_23580</name>
</gene>
<accession>A0ABN1ANL3</accession>
<reference evidence="1 2" key="1">
    <citation type="journal article" date="2019" name="Int. J. Syst. Evol. Microbiol.">
        <title>The Global Catalogue of Microorganisms (GCM) 10K type strain sequencing project: providing services to taxonomists for standard genome sequencing and annotation.</title>
        <authorList>
            <consortium name="The Broad Institute Genomics Platform"/>
            <consortium name="The Broad Institute Genome Sequencing Center for Infectious Disease"/>
            <person name="Wu L."/>
            <person name="Ma J."/>
        </authorList>
    </citation>
    <scope>NUCLEOTIDE SEQUENCE [LARGE SCALE GENOMIC DNA]</scope>
    <source>
        <strain evidence="1 2">JCM 14162</strain>
    </source>
</reference>
<evidence type="ECO:0008006" key="3">
    <source>
        <dbReference type="Google" id="ProtNLM"/>
    </source>
</evidence>
<dbReference type="Proteomes" id="UP001500713">
    <property type="component" value="Unassembled WGS sequence"/>
</dbReference>
<sequence>MLLLNSCRSGKVRGTTCDEIGTEVIGGLPSAEFQVWAIVAKRMKAGREHVAPLNTAGFTVIATARVRQHNTLLL</sequence>